<sequence>MQTLTKQQHIRLTFIGGIIVIVLLTTCALFCGRITLSPDELWDALVKPAANPAISSVLYTIRLPRIIGSLLIGGGLAAAGCAFQSIFYNPLVSPDILGVSYGAAVGAATAILLGGGIWLTQLLAFAGGLIAVSLTLLLARLIKQHGTLILVLAGIVVSGFMQALIGLLKYIADPDSQLQSIVYWQLGSLAKVDFTNILAVLPTLIIGAGLLFLLRWHLTILSLGETIASTQGINIHRERLLLISAGTILTAGTVCLSGNIGWVGLVIPHMAKALTGDDSRYALPLSAIFGACFLLLVDTLARSLSAGEIPLSILTGFIGAPLFVYILLKNRVKLL</sequence>
<evidence type="ECO:0000256" key="4">
    <source>
        <dbReference type="ARBA" id="ARBA00022475"/>
    </source>
</evidence>
<feature type="transmembrane region" description="Helical" evidence="8">
    <location>
        <begin position="279"/>
        <end position="297"/>
    </location>
</feature>
<feature type="transmembrane region" description="Helical" evidence="8">
    <location>
        <begin position="192"/>
        <end position="214"/>
    </location>
</feature>
<gene>
    <name evidence="9" type="ORF">FD32_GL000363</name>
</gene>
<dbReference type="SUPFAM" id="SSF81345">
    <property type="entry name" value="ABC transporter involved in vitamin B12 uptake, BtuC"/>
    <property type="match status" value="1"/>
</dbReference>
<feature type="transmembrane region" description="Helical" evidence="8">
    <location>
        <begin position="240"/>
        <end position="267"/>
    </location>
</feature>
<organism evidence="9 10">
    <name type="scientific">Limosilactobacillus panis DSM 6035</name>
    <dbReference type="NCBI Taxonomy" id="1423782"/>
    <lineage>
        <taxon>Bacteria</taxon>
        <taxon>Bacillati</taxon>
        <taxon>Bacillota</taxon>
        <taxon>Bacilli</taxon>
        <taxon>Lactobacillales</taxon>
        <taxon>Lactobacillaceae</taxon>
        <taxon>Limosilactobacillus</taxon>
    </lineage>
</organism>
<evidence type="ECO:0000256" key="2">
    <source>
        <dbReference type="ARBA" id="ARBA00007935"/>
    </source>
</evidence>
<dbReference type="STRING" id="1423782.FD32_GL000363"/>
<dbReference type="PATRIC" id="fig|1423782.4.peg.373"/>
<dbReference type="PANTHER" id="PTHR30472">
    <property type="entry name" value="FERRIC ENTEROBACTIN TRANSPORT SYSTEM PERMEASE PROTEIN"/>
    <property type="match status" value="1"/>
</dbReference>
<feature type="transmembrane region" description="Helical" evidence="8">
    <location>
        <begin position="309"/>
        <end position="328"/>
    </location>
</feature>
<evidence type="ECO:0000256" key="3">
    <source>
        <dbReference type="ARBA" id="ARBA00022448"/>
    </source>
</evidence>
<feature type="transmembrane region" description="Helical" evidence="8">
    <location>
        <begin position="66"/>
        <end position="87"/>
    </location>
</feature>
<dbReference type="PANTHER" id="PTHR30472:SF70">
    <property type="entry name" value="MOLYBDATE IMPORT SYSTEM PERMEASE PROTEIN MOLB"/>
    <property type="match status" value="1"/>
</dbReference>
<feature type="transmembrane region" description="Helical" evidence="8">
    <location>
        <begin position="124"/>
        <end position="142"/>
    </location>
</feature>
<dbReference type="FunFam" id="1.10.3470.10:FF:000001">
    <property type="entry name" value="Vitamin B12 ABC transporter permease BtuC"/>
    <property type="match status" value="1"/>
</dbReference>
<dbReference type="Gene3D" id="1.10.3470.10">
    <property type="entry name" value="ABC transporter involved in vitamin B12 uptake, BtuC"/>
    <property type="match status" value="1"/>
</dbReference>
<evidence type="ECO:0000256" key="7">
    <source>
        <dbReference type="ARBA" id="ARBA00023136"/>
    </source>
</evidence>
<evidence type="ECO:0000256" key="1">
    <source>
        <dbReference type="ARBA" id="ARBA00004651"/>
    </source>
</evidence>
<dbReference type="InterPro" id="IPR037294">
    <property type="entry name" value="ABC_BtuC-like"/>
</dbReference>
<accession>A0A0R1XEM0</accession>
<dbReference type="CDD" id="cd06550">
    <property type="entry name" value="TM_ABC_iron-siderophores_like"/>
    <property type="match status" value="1"/>
</dbReference>
<keyword evidence="6 8" id="KW-1133">Transmembrane helix</keyword>
<dbReference type="EMBL" id="AZGM01000080">
    <property type="protein sequence ID" value="KRM26587.1"/>
    <property type="molecule type" value="Genomic_DNA"/>
</dbReference>
<dbReference type="GO" id="GO:0033214">
    <property type="term" value="P:siderophore-iron import into cell"/>
    <property type="evidence" value="ECO:0007669"/>
    <property type="project" value="TreeGrafter"/>
</dbReference>
<comment type="similarity">
    <text evidence="2">Belongs to the binding-protein-dependent transport system permease family. FecCD subfamily.</text>
</comment>
<keyword evidence="7 8" id="KW-0472">Membrane</keyword>
<keyword evidence="3" id="KW-0813">Transport</keyword>
<feature type="transmembrane region" description="Helical" evidence="8">
    <location>
        <begin position="12"/>
        <end position="36"/>
    </location>
</feature>
<dbReference type="GO" id="GO:0022857">
    <property type="term" value="F:transmembrane transporter activity"/>
    <property type="evidence" value="ECO:0007669"/>
    <property type="project" value="InterPro"/>
</dbReference>
<keyword evidence="10" id="KW-1185">Reference proteome</keyword>
<keyword evidence="4" id="KW-1003">Cell membrane</keyword>
<evidence type="ECO:0000256" key="5">
    <source>
        <dbReference type="ARBA" id="ARBA00022692"/>
    </source>
</evidence>
<evidence type="ECO:0000256" key="8">
    <source>
        <dbReference type="SAM" id="Phobius"/>
    </source>
</evidence>
<dbReference type="AlphaFoldDB" id="A0A0R1XEM0"/>
<name>A0A0R1XEM0_9LACO</name>
<comment type="caution">
    <text evidence="9">The sequence shown here is derived from an EMBL/GenBank/DDBJ whole genome shotgun (WGS) entry which is preliminary data.</text>
</comment>
<feature type="transmembrane region" description="Helical" evidence="8">
    <location>
        <begin position="99"/>
        <end position="118"/>
    </location>
</feature>
<protein>
    <submittedName>
        <fullName evidence="9">DNA-damage-inducible protein J</fullName>
    </submittedName>
</protein>
<evidence type="ECO:0000313" key="9">
    <source>
        <dbReference type="EMBL" id="KRM26587.1"/>
    </source>
</evidence>
<proteinExistence type="inferred from homology"/>
<comment type="subcellular location">
    <subcellularLocation>
        <location evidence="1">Cell membrane</location>
        <topology evidence="1">Multi-pass membrane protein</topology>
    </subcellularLocation>
</comment>
<evidence type="ECO:0000256" key="6">
    <source>
        <dbReference type="ARBA" id="ARBA00022989"/>
    </source>
</evidence>
<keyword evidence="5 8" id="KW-0812">Transmembrane</keyword>
<dbReference type="GO" id="GO:0005886">
    <property type="term" value="C:plasma membrane"/>
    <property type="evidence" value="ECO:0007669"/>
    <property type="project" value="UniProtKB-SubCell"/>
</dbReference>
<feature type="transmembrane region" description="Helical" evidence="8">
    <location>
        <begin position="149"/>
        <end position="172"/>
    </location>
</feature>
<dbReference type="InterPro" id="IPR000522">
    <property type="entry name" value="ABC_transptr_permease_BtuC"/>
</dbReference>
<dbReference type="Pfam" id="PF01032">
    <property type="entry name" value="FecCD"/>
    <property type="match status" value="1"/>
</dbReference>
<reference evidence="9 10" key="1">
    <citation type="journal article" date="2015" name="Genome Announc.">
        <title>Expanding the biotechnology potential of lactobacilli through comparative genomics of 213 strains and associated genera.</title>
        <authorList>
            <person name="Sun Z."/>
            <person name="Harris H.M."/>
            <person name="McCann A."/>
            <person name="Guo C."/>
            <person name="Argimon S."/>
            <person name="Zhang W."/>
            <person name="Yang X."/>
            <person name="Jeffery I.B."/>
            <person name="Cooney J.C."/>
            <person name="Kagawa T.F."/>
            <person name="Liu W."/>
            <person name="Song Y."/>
            <person name="Salvetti E."/>
            <person name="Wrobel A."/>
            <person name="Rasinkangas P."/>
            <person name="Parkhill J."/>
            <person name="Rea M.C."/>
            <person name="O'Sullivan O."/>
            <person name="Ritari J."/>
            <person name="Douillard F.P."/>
            <person name="Paul Ross R."/>
            <person name="Yang R."/>
            <person name="Briner A.E."/>
            <person name="Felis G.E."/>
            <person name="de Vos W.M."/>
            <person name="Barrangou R."/>
            <person name="Klaenhammer T.R."/>
            <person name="Caufield P.W."/>
            <person name="Cui Y."/>
            <person name="Zhang H."/>
            <person name="O'Toole P.W."/>
        </authorList>
    </citation>
    <scope>NUCLEOTIDE SEQUENCE [LARGE SCALE GENOMIC DNA]</scope>
    <source>
        <strain evidence="9 10">DSM 6035</strain>
    </source>
</reference>
<evidence type="ECO:0000313" key="10">
    <source>
        <dbReference type="Proteomes" id="UP000051412"/>
    </source>
</evidence>
<dbReference type="Proteomes" id="UP000051412">
    <property type="component" value="Unassembled WGS sequence"/>
</dbReference>